<dbReference type="PANTHER" id="PTHR46470">
    <property type="entry name" value="N-ACYLNEURAMINATE-9-PHOSPHATASE"/>
    <property type="match status" value="1"/>
</dbReference>
<evidence type="ECO:0008006" key="6">
    <source>
        <dbReference type="Google" id="ProtNLM"/>
    </source>
</evidence>
<sequence>MPYDVRGVLFDLDDTLLDHSAAAAAAVRHLVRSVPGWGDDDETTVGRWRALEEKHFARYAAGEIGMLDQRRARVRAFLSLAEASDAELDAQFATYLAHYRVSWRAVPGGPELVLRLLDGGYRVGVLTNGQAVQQRAKLAAIGLSDTRLLVCVSEELPAAKPSPLAYEAACRALGLPPHEVLMVGDHRTNDIDAARAAGLHAVHVVPGTSPGRIGDDGVETIARVADLRL</sequence>
<evidence type="ECO:0000256" key="1">
    <source>
        <dbReference type="ARBA" id="ARBA00001946"/>
    </source>
</evidence>
<dbReference type="InterPro" id="IPR006439">
    <property type="entry name" value="HAD-SF_hydro_IA"/>
</dbReference>
<proteinExistence type="predicted"/>
<dbReference type="Pfam" id="PF00702">
    <property type="entry name" value="Hydrolase"/>
    <property type="match status" value="1"/>
</dbReference>
<keyword evidence="2" id="KW-0378">Hydrolase</keyword>
<dbReference type="RefSeq" id="WP_344813049.1">
    <property type="nucleotide sequence ID" value="NZ_BAAAYX010000013.1"/>
</dbReference>
<evidence type="ECO:0000256" key="2">
    <source>
        <dbReference type="ARBA" id="ARBA00022801"/>
    </source>
</evidence>
<dbReference type="SFLD" id="SFLDG01129">
    <property type="entry name" value="C1.5:_HAD__Beta-PGM__Phosphata"/>
    <property type="match status" value="1"/>
</dbReference>
<reference evidence="5" key="1">
    <citation type="journal article" date="2019" name="Int. J. Syst. Evol. Microbiol.">
        <title>The Global Catalogue of Microorganisms (GCM) 10K type strain sequencing project: providing services to taxonomists for standard genome sequencing and annotation.</title>
        <authorList>
            <consortium name="The Broad Institute Genomics Platform"/>
            <consortium name="The Broad Institute Genome Sequencing Center for Infectious Disease"/>
            <person name="Wu L."/>
            <person name="Ma J."/>
        </authorList>
    </citation>
    <scope>NUCLEOTIDE SEQUENCE [LARGE SCALE GENOMIC DNA]</scope>
    <source>
        <strain evidence="5">JCM 16548</strain>
    </source>
</reference>
<dbReference type="InterPro" id="IPR036412">
    <property type="entry name" value="HAD-like_sf"/>
</dbReference>
<keyword evidence="3" id="KW-0460">Magnesium</keyword>
<dbReference type="PRINTS" id="PR00413">
    <property type="entry name" value="HADHALOGNASE"/>
</dbReference>
<dbReference type="EMBL" id="BAAAYX010000013">
    <property type="protein sequence ID" value="GAA3708678.1"/>
    <property type="molecule type" value="Genomic_DNA"/>
</dbReference>
<comment type="caution">
    <text evidence="4">The sequence shown here is derived from an EMBL/GenBank/DDBJ whole genome shotgun (WGS) entry which is preliminary data.</text>
</comment>
<organism evidence="4 5">
    <name type="scientific">Microlunatus aurantiacus</name>
    <dbReference type="NCBI Taxonomy" id="446786"/>
    <lineage>
        <taxon>Bacteria</taxon>
        <taxon>Bacillati</taxon>
        <taxon>Actinomycetota</taxon>
        <taxon>Actinomycetes</taxon>
        <taxon>Propionibacteriales</taxon>
        <taxon>Propionibacteriaceae</taxon>
        <taxon>Microlunatus</taxon>
    </lineage>
</organism>
<gene>
    <name evidence="4" type="ORF">GCM10022204_28480</name>
</gene>
<evidence type="ECO:0000313" key="4">
    <source>
        <dbReference type="EMBL" id="GAA3708678.1"/>
    </source>
</evidence>
<protein>
    <recommendedName>
        <fullName evidence="6">Hydrolase of the HAD superfamily</fullName>
    </recommendedName>
</protein>
<comment type="cofactor">
    <cofactor evidence="1">
        <name>Mg(2+)</name>
        <dbReference type="ChEBI" id="CHEBI:18420"/>
    </cofactor>
</comment>
<dbReference type="NCBIfam" id="TIGR01549">
    <property type="entry name" value="HAD-SF-IA-v1"/>
    <property type="match status" value="1"/>
</dbReference>
<dbReference type="SUPFAM" id="SSF56784">
    <property type="entry name" value="HAD-like"/>
    <property type="match status" value="1"/>
</dbReference>
<dbReference type="SFLD" id="SFLDS00003">
    <property type="entry name" value="Haloacid_Dehalogenase"/>
    <property type="match status" value="1"/>
</dbReference>
<dbReference type="Gene3D" id="3.40.50.1000">
    <property type="entry name" value="HAD superfamily/HAD-like"/>
    <property type="match status" value="1"/>
</dbReference>
<accession>A0ABP7DQX2</accession>
<dbReference type="InterPro" id="IPR023214">
    <property type="entry name" value="HAD_sf"/>
</dbReference>
<name>A0ABP7DQX2_9ACTN</name>
<dbReference type="Proteomes" id="UP001500051">
    <property type="component" value="Unassembled WGS sequence"/>
</dbReference>
<evidence type="ECO:0000256" key="3">
    <source>
        <dbReference type="ARBA" id="ARBA00022842"/>
    </source>
</evidence>
<evidence type="ECO:0000313" key="5">
    <source>
        <dbReference type="Proteomes" id="UP001500051"/>
    </source>
</evidence>
<dbReference type="NCBIfam" id="TIGR01509">
    <property type="entry name" value="HAD-SF-IA-v3"/>
    <property type="match status" value="1"/>
</dbReference>
<keyword evidence="5" id="KW-1185">Reference proteome</keyword>
<dbReference type="PANTHER" id="PTHR46470:SF4">
    <property type="entry name" value="5-AMINO-6-(5-PHOSPHO-D-RIBITYLAMINO)URACIL PHOSPHATASE YIGB"/>
    <property type="match status" value="1"/>
</dbReference>
<dbReference type="Gene3D" id="1.20.120.1600">
    <property type="match status" value="1"/>
</dbReference>
<dbReference type="InterPro" id="IPR051400">
    <property type="entry name" value="HAD-like_hydrolase"/>
</dbReference>